<organism evidence="2 3">
    <name type="scientific">Paramecium pentaurelia</name>
    <dbReference type="NCBI Taxonomy" id="43138"/>
    <lineage>
        <taxon>Eukaryota</taxon>
        <taxon>Sar</taxon>
        <taxon>Alveolata</taxon>
        <taxon>Ciliophora</taxon>
        <taxon>Intramacronucleata</taxon>
        <taxon>Oligohymenophorea</taxon>
        <taxon>Peniculida</taxon>
        <taxon>Parameciidae</taxon>
        <taxon>Paramecium</taxon>
    </lineage>
</organism>
<dbReference type="EMBL" id="CAJJDO010000210">
    <property type="protein sequence ID" value="CAD8214385.1"/>
    <property type="molecule type" value="Genomic_DNA"/>
</dbReference>
<evidence type="ECO:0000313" key="2">
    <source>
        <dbReference type="EMBL" id="CAD8214385.1"/>
    </source>
</evidence>
<keyword evidence="3" id="KW-1185">Reference proteome</keyword>
<proteinExistence type="predicted"/>
<reference evidence="2" key="1">
    <citation type="submission" date="2021-01" db="EMBL/GenBank/DDBJ databases">
        <authorList>
            <consortium name="Genoscope - CEA"/>
            <person name="William W."/>
        </authorList>
    </citation>
    <scope>NUCLEOTIDE SEQUENCE</scope>
</reference>
<evidence type="ECO:0000313" key="3">
    <source>
        <dbReference type="Proteomes" id="UP000689195"/>
    </source>
</evidence>
<protein>
    <submittedName>
        <fullName evidence="2">Uncharacterized protein</fullName>
    </submittedName>
</protein>
<keyword evidence="1" id="KW-0732">Signal</keyword>
<feature type="chain" id="PRO_5035878461" evidence="1">
    <location>
        <begin position="17"/>
        <end position="475"/>
    </location>
</feature>
<feature type="signal peptide" evidence="1">
    <location>
        <begin position="1"/>
        <end position="16"/>
    </location>
</feature>
<sequence>MIFWLIKTICIQAVLGQKGYQEYQNVFGSQNDLCPDLHTSVPGMHPHQCVSYAKICQGVTEVIIKTETNGTQHICHPRFQLYGSESITKDTQSVHCGYQLGISLVMEQQYDGHYKYYCKDFRFYGASIQRCLIVALQNGYLKCLFCKFPYFDYDCKYVQLGYNILSPGTPLTSQKCDGYCLECDEQRSCIQCREGFSKRQADDNGCQLQCSGFRACYLDSSQNIIGNYGCLPGWMMHESKCYTSTIYYCELPYNAQFGFGCEKCFDGFFLGKVHAMDNYYTYCYQYDKNCHKERQIIQEIRDPQNDYKYFVGCYQCDPGYIQFESYSYCQKISSFKEYCILLDLQGINCIACYPSFALQPDGTCKYFQCEPQCSTCLDNDPSFCTTCDSTQNEIADNGICKCIPNSGLQEGNCTLCKEGYCQECELENFYSCISCKVGSNRILINKQCNCLFGYYDPENEDQICLRILILSYFSL</sequence>
<accession>A0A8S1YJF1</accession>
<evidence type="ECO:0000256" key="1">
    <source>
        <dbReference type="SAM" id="SignalP"/>
    </source>
</evidence>
<gene>
    <name evidence="2" type="ORF">PPENT_87.1.T2100007</name>
</gene>
<comment type="caution">
    <text evidence="2">The sequence shown here is derived from an EMBL/GenBank/DDBJ whole genome shotgun (WGS) entry which is preliminary data.</text>
</comment>
<name>A0A8S1YJF1_9CILI</name>
<dbReference type="AlphaFoldDB" id="A0A8S1YJF1"/>
<dbReference type="Proteomes" id="UP000689195">
    <property type="component" value="Unassembled WGS sequence"/>
</dbReference>